<dbReference type="GO" id="GO:0006207">
    <property type="term" value="P:'de novo' pyrimidine nucleobase biosynthetic process"/>
    <property type="evidence" value="ECO:0007669"/>
    <property type="project" value="InterPro"/>
</dbReference>
<name>X1M532_9ZZZZ</name>
<comment type="cofactor">
    <cofactor evidence="1">
        <name>FMN</name>
        <dbReference type="ChEBI" id="CHEBI:58210"/>
    </cofactor>
</comment>
<dbReference type="InterPro" id="IPR001295">
    <property type="entry name" value="Dihydroorotate_DH_CS"/>
</dbReference>
<evidence type="ECO:0000313" key="5">
    <source>
        <dbReference type="EMBL" id="GAI13191.1"/>
    </source>
</evidence>
<organism evidence="5">
    <name type="scientific">marine sediment metagenome</name>
    <dbReference type="NCBI Taxonomy" id="412755"/>
    <lineage>
        <taxon>unclassified sequences</taxon>
        <taxon>metagenomes</taxon>
        <taxon>ecological metagenomes</taxon>
    </lineage>
</organism>
<feature type="non-terminal residue" evidence="5">
    <location>
        <position position="1"/>
    </location>
</feature>
<dbReference type="InterPro" id="IPR013785">
    <property type="entry name" value="Aldolase_TIM"/>
</dbReference>
<keyword evidence="3" id="KW-0560">Oxidoreductase</keyword>
<proteinExistence type="predicted"/>
<dbReference type="InterPro" id="IPR005720">
    <property type="entry name" value="Dihydroorotate_DH_cat"/>
</dbReference>
<dbReference type="SUPFAM" id="SSF51395">
    <property type="entry name" value="FMN-linked oxidoreductases"/>
    <property type="match status" value="1"/>
</dbReference>
<dbReference type="Gene3D" id="3.20.20.70">
    <property type="entry name" value="Aldolase class I"/>
    <property type="match status" value="1"/>
</dbReference>
<dbReference type="Pfam" id="PF01180">
    <property type="entry name" value="DHO_dh"/>
    <property type="match status" value="1"/>
</dbReference>
<feature type="domain" description="Dihydroorotate dehydrogenase catalytic" evidence="4">
    <location>
        <begin position="1"/>
        <end position="47"/>
    </location>
</feature>
<gene>
    <name evidence="5" type="ORF">S06H3_20316</name>
</gene>
<dbReference type="GO" id="GO:0004152">
    <property type="term" value="F:dihydroorotate dehydrogenase activity"/>
    <property type="evidence" value="ECO:0007669"/>
    <property type="project" value="UniProtKB-ARBA"/>
</dbReference>
<evidence type="ECO:0000256" key="2">
    <source>
        <dbReference type="ARBA" id="ARBA00004725"/>
    </source>
</evidence>
<dbReference type="AlphaFoldDB" id="X1M532"/>
<accession>X1M532</accession>
<comment type="caution">
    <text evidence="5">The sequence shown here is derived from an EMBL/GenBank/DDBJ whole genome shotgun (WGS) entry which is preliminary data.</text>
</comment>
<evidence type="ECO:0000256" key="1">
    <source>
        <dbReference type="ARBA" id="ARBA00001917"/>
    </source>
</evidence>
<dbReference type="UniPathway" id="UPA00070"/>
<evidence type="ECO:0000259" key="4">
    <source>
        <dbReference type="Pfam" id="PF01180"/>
    </source>
</evidence>
<dbReference type="GO" id="GO:0044205">
    <property type="term" value="P:'de novo' UMP biosynthetic process"/>
    <property type="evidence" value="ECO:0007669"/>
    <property type="project" value="UniProtKB-UniPathway"/>
</dbReference>
<dbReference type="PROSITE" id="PS00912">
    <property type="entry name" value="DHODEHASE_2"/>
    <property type="match status" value="1"/>
</dbReference>
<sequence length="64" mass="6720">PIIGMGGIVSGKDAYEFLLAGASAVAIGSAVLRDPYAPLQILGELKKLKVRIRDSSRKTGSSIY</sequence>
<comment type="pathway">
    <text evidence="2">Pyrimidine metabolism; UMP biosynthesis via de novo pathway.</text>
</comment>
<reference evidence="5" key="1">
    <citation type="journal article" date="2014" name="Front. Microbiol.">
        <title>High frequency of phylogenetically diverse reductive dehalogenase-homologous genes in deep subseafloor sedimentary metagenomes.</title>
        <authorList>
            <person name="Kawai M."/>
            <person name="Futagami T."/>
            <person name="Toyoda A."/>
            <person name="Takaki Y."/>
            <person name="Nishi S."/>
            <person name="Hori S."/>
            <person name="Arai W."/>
            <person name="Tsubouchi T."/>
            <person name="Morono Y."/>
            <person name="Uchiyama I."/>
            <person name="Ito T."/>
            <person name="Fujiyama A."/>
            <person name="Inagaki F."/>
            <person name="Takami H."/>
        </authorList>
    </citation>
    <scope>NUCLEOTIDE SEQUENCE</scope>
    <source>
        <strain evidence="5">Expedition CK06-06</strain>
    </source>
</reference>
<evidence type="ECO:0000256" key="3">
    <source>
        <dbReference type="ARBA" id="ARBA00023002"/>
    </source>
</evidence>
<protein>
    <recommendedName>
        <fullName evidence="4">Dihydroorotate dehydrogenase catalytic domain-containing protein</fullName>
    </recommendedName>
</protein>
<dbReference type="GO" id="GO:0005737">
    <property type="term" value="C:cytoplasm"/>
    <property type="evidence" value="ECO:0007669"/>
    <property type="project" value="InterPro"/>
</dbReference>
<dbReference type="EMBL" id="BARV01010509">
    <property type="protein sequence ID" value="GAI13191.1"/>
    <property type="molecule type" value="Genomic_DNA"/>
</dbReference>